<evidence type="ECO:0000256" key="1">
    <source>
        <dbReference type="RuleBase" id="RU004560"/>
    </source>
</evidence>
<sequence>MATASSRPRTPGRNQPDVAPDTTASSSTTENGNQRRTSSSLAFLRRSKSTEPLSSGSKSKKKQAQEEELRRQREAAMPKQPPRLPDLSPTPVLDTFGGDRLDHPAALSPEDNQQHQLPSRSAMSTPVASDYDPYARTESMTHRGRYSYASSAVSTVNNPRRLRRRKDPTPYNILVVGARNSGKTSFLNFLRRSLAMPPHKHPSRSPDEFEYYDRHSPANEGYTSHYLETEIDGERVGLTLWDSQGLERSIVDIQLRGVTGFLENKFEETLSEEMKVIRSPGVRDTHIHCTFLILDPVRLDENIAAAERAAQGTSKASDSPVVGVLDENLDIQVLRTVLGKTTVVPVISKADTITAAHMAYLRKAVWDSLKKANIDPLEVLTLEDQEEYTSSESAGEEDEANPDVPETVAEEEEEEDTDQEKVTEEDAKVKEKENGQTKGSGSHSSRSQSSAIQAAQQLLPFSILSPDPHSLNAKDEPLGRKFPWGFADPYNSEHCDFLKLKESVFNDWRSELREASRVIWYERWRTSRLNRHGPAPTPQKKVYGGRFGPVDPRRMR</sequence>
<proteinExistence type="inferred from homology"/>
<evidence type="ECO:0000313" key="5">
    <source>
        <dbReference type="Proteomes" id="UP001194746"/>
    </source>
</evidence>
<dbReference type="FunFam" id="3.40.50.300:FF:001827">
    <property type="entry name" value="Septin"/>
    <property type="match status" value="1"/>
</dbReference>
<evidence type="ECO:0000256" key="2">
    <source>
        <dbReference type="SAM" id="MobiDB-lite"/>
    </source>
</evidence>
<feature type="compositionally biased region" description="Basic and acidic residues" evidence="2">
    <location>
        <begin position="419"/>
        <end position="435"/>
    </location>
</feature>
<feature type="compositionally biased region" description="Acidic residues" evidence="2">
    <location>
        <begin position="383"/>
        <end position="401"/>
    </location>
</feature>
<evidence type="ECO:0000313" key="4">
    <source>
        <dbReference type="EMBL" id="KAF9889796.1"/>
    </source>
</evidence>
<reference evidence="4" key="1">
    <citation type="journal article" date="2019" name="Beilstein J. Org. Chem.">
        <title>Nanangenines: drimane sesquiterpenoids as the dominant metabolite cohort of a novel Australian fungus, Aspergillus nanangensis.</title>
        <authorList>
            <person name="Lacey H.J."/>
            <person name="Gilchrist C.L.M."/>
            <person name="Crombie A."/>
            <person name="Kalaitzis J.A."/>
            <person name="Vuong D."/>
            <person name="Rutledge P.J."/>
            <person name="Turner P."/>
            <person name="Pitt J.I."/>
            <person name="Lacey E."/>
            <person name="Chooi Y.H."/>
            <person name="Piggott A.M."/>
        </authorList>
    </citation>
    <scope>NUCLEOTIDE SEQUENCE</scope>
    <source>
        <strain evidence="4">MST-FP2251</strain>
    </source>
</reference>
<dbReference type="PANTHER" id="PTHR18884">
    <property type="entry name" value="SEPTIN"/>
    <property type="match status" value="1"/>
</dbReference>
<feature type="compositionally biased region" description="Acidic residues" evidence="2">
    <location>
        <begin position="408"/>
        <end position="418"/>
    </location>
</feature>
<feature type="region of interest" description="Disordered" evidence="2">
    <location>
        <begin position="531"/>
        <end position="556"/>
    </location>
</feature>
<dbReference type="AlphaFoldDB" id="A0AAD4GUJ9"/>
<feature type="region of interest" description="Disordered" evidence="2">
    <location>
        <begin position="1"/>
        <end position="167"/>
    </location>
</feature>
<dbReference type="Gene3D" id="3.40.50.300">
    <property type="entry name" value="P-loop containing nucleotide triphosphate hydrolases"/>
    <property type="match status" value="1"/>
</dbReference>
<dbReference type="GO" id="GO:0005525">
    <property type="term" value="F:GTP binding"/>
    <property type="evidence" value="ECO:0007669"/>
    <property type="project" value="UniProtKB-KW"/>
</dbReference>
<keyword evidence="1" id="KW-0342">GTP-binding</keyword>
<evidence type="ECO:0000259" key="3">
    <source>
        <dbReference type="PROSITE" id="PS51719"/>
    </source>
</evidence>
<feature type="region of interest" description="Disordered" evidence="2">
    <location>
        <begin position="383"/>
        <end position="452"/>
    </location>
</feature>
<feature type="compositionally biased region" description="Low complexity" evidence="2">
    <location>
        <begin position="440"/>
        <end position="452"/>
    </location>
</feature>
<dbReference type="Proteomes" id="UP001194746">
    <property type="component" value="Unassembled WGS sequence"/>
</dbReference>
<dbReference type="SUPFAM" id="SSF52540">
    <property type="entry name" value="P-loop containing nucleoside triphosphate hydrolases"/>
    <property type="match status" value="1"/>
</dbReference>
<dbReference type="Pfam" id="PF00735">
    <property type="entry name" value="Septin"/>
    <property type="match status" value="3"/>
</dbReference>
<gene>
    <name evidence="4" type="ORF">FE257_006886</name>
</gene>
<keyword evidence="5" id="KW-1185">Reference proteome</keyword>
<feature type="compositionally biased region" description="Polar residues" evidence="2">
    <location>
        <begin position="110"/>
        <end position="127"/>
    </location>
</feature>
<dbReference type="InterPro" id="IPR027417">
    <property type="entry name" value="P-loop_NTPase"/>
</dbReference>
<protein>
    <recommendedName>
        <fullName evidence="3">Septin-type G domain-containing protein</fullName>
    </recommendedName>
</protein>
<feature type="compositionally biased region" description="Polar residues" evidence="2">
    <location>
        <begin position="22"/>
        <end position="41"/>
    </location>
</feature>
<feature type="compositionally biased region" description="Basic and acidic residues" evidence="2">
    <location>
        <begin position="63"/>
        <end position="76"/>
    </location>
</feature>
<dbReference type="EMBL" id="VCAU01000032">
    <property type="protein sequence ID" value="KAF9889796.1"/>
    <property type="molecule type" value="Genomic_DNA"/>
</dbReference>
<feature type="compositionally biased region" description="Polar residues" evidence="2">
    <location>
        <begin position="148"/>
        <end position="158"/>
    </location>
</feature>
<dbReference type="PROSITE" id="PS51719">
    <property type="entry name" value="G_SEPTIN"/>
    <property type="match status" value="1"/>
</dbReference>
<comment type="caution">
    <text evidence="4">The sequence shown here is derived from an EMBL/GenBank/DDBJ whole genome shotgun (WGS) entry which is preliminary data.</text>
</comment>
<organism evidence="4 5">
    <name type="scientific">Aspergillus nanangensis</name>
    <dbReference type="NCBI Taxonomy" id="2582783"/>
    <lineage>
        <taxon>Eukaryota</taxon>
        <taxon>Fungi</taxon>
        <taxon>Dikarya</taxon>
        <taxon>Ascomycota</taxon>
        <taxon>Pezizomycotina</taxon>
        <taxon>Eurotiomycetes</taxon>
        <taxon>Eurotiomycetidae</taxon>
        <taxon>Eurotiales</taxon>
        <taxon>Aspergillaceae</taxon>
        <taxon>Aspergillus</taxon>
        <taxon>Aspergillus subgen. Circumdati</taxon>
    </lineage>
</organism>
<accession>A0AAD4GUJ9</accession>
<comment type="similarity">
    <text evidence="1">Belongs to the TRAFAC class TrmE-Era-EngA-EngB-Septin-like GTPase superfamily. Septin GTPase family.</text>
</comment>
<name>A0AAD4GUJ9_ASPNN</name>
<feature type="domain" description="Septin-type G" evidence="3">
    <location>
        <begin position="167"/>
        <end position="531"/>
    </location>
</feature>
<dbReference type="InterPro" id="IPR030379">
    <property type="entry name" value="G_SEPTIN_dom"/>
</dbReference>
<keyword evidence="1" id="KW-0547">Nucleotide-binding</keyword>
<reference evidence="4" key="2">
    <citation type="submission" date="2020-02" db="EMBL/GenBank/DDBJ databases">
        <authorList>
            <person name="Gilchrist C.L.M."/>
            <person name="Chooi Y.-H."/>
        </authorList>
    </citation>
    <scope>NUCLEOTIDE SEQUENCE</scope>
    <source>
        <strain evidence="4">MST-FP2251</strain>
    </source>
</reference>